<feature type="domain" description="Peptidase S8/S53" evidence="10">
    <location>
        <begin position="58"/>
        <end position="316"/>
    </location>
</feature>
<feature type="region of interest" description="Disordered" evidence="7">
    <location>
        <begin position="382"/>
        <end position="427"/>
    </location>
</feature>
<dbReference type="InterPro" id="IPR022398">
    <property type="entry name" value="Peptidase_S8_His-AS"/>
</dbReference>
<name>A0ABM5PMU2_9CORY</name>
<dbReference type="InterPro" id="IPR023827">
    <property type="entry name" value="Peptidase_S8_Asp-AS"/>
</dbReference>
<feature type="active site" description="Charge relay system" evidence="5">
    <location>
        <position position="67"/>
    </location>
</feature>
<keyword evidence="12" id="KW-1185">Reference proteome</keyword>
<keyword evidence="9" id="KW-0732">Signal</keyword>
<keyword evidence="2 5" id="KW-0645">Protease</keyword>
<dbReference type="Pfam" id="PF00082">
    <property type="entry name" value="Peptidase_S8"/>
    <property type="match status" value="1"/>
</dbReference>
<feature type="transmembrane region" description="Helical" evidence="8">
    <location>
        <begin position="356"/>
        <end position="380"/>
    </location>
</feature>
<evidence type="ECO:0000256" key="4">
    <source>
        <dbReference type="ARBA" id="ARBA00022825"/>
    </source>
</evidence>
<comment type="similarity">
    <text evidence="1 5 6">Belongs to the peptidase S8 family.</text>
</comment>
<dbReference type="InterPro" id="IPR050131">
    <property type="entry name" value="Peptidase_S8_subtilisin-like"/>
</dbReference>
<dbReference type="InterPro" id="IPR023828">
    <property type="entry name" value="Peptidase_S8_Ser-AS"/>
</dbReference>
<dbReference type="PROSITE" id="PS00137">
    <property type="entry name" value="SUBTILASE_HIS"/>
    <property type="match status" value="1"/>
</dbReference>
<keyword evidence="3 5" id="KW-0378">Hydrolase</keyword>
<dbReference type="EMBL" id="CP004350">
    <property type="protein sequence ID" value="AHI19181.1"/>
    <property type="molecule type" value="Genomic_DNA"/>
</dbReference>
<dbReference type="PROSITE" id="PS51892">
    <property type="entry name" value="SUBTILASE"/>
    <property type="match status" value="1"/>
</dbReference>
<accession>A0ABM5PMU2</accession>
<sequence>MASALAALILVPIAIAAPTAPAWAQDTACAVPLGSAESPSFSPAQQDYRARLHSLATGKGIKVAIIDTGVSAHEQFPQLEAGPDLVVPDTPAPFHDCDIHGTVVASVIGARDMGIAPDATLMAIRQTSLHYRSTPDSESSGSLATMAESVHAAVDAGARVISLSVVSCMTKQQAENLDSHGLTEALDRAERAGVVVLASAGNVDGDCEPGMVVYPAIEDTVITVAALSTEYELAGYSLPVIESDWVSAPGAVDIAMHPNGTGWMRGAIKNGSESGFNGTSYATPTVSGTVALMLERNPRLSPRQVRNIIYGAAQSANNVHDPLAALSHVPASYVVKERAVEITPAPAAGFAAQGRLWKLIAAIGGAGFIALFIAGMVSSLRPRRSPASERSPQAAISRSATPLPARRRPKHQPGRHREAHDGGRWTQ</sequence>
<gene>
    <name evidence="11" type="ORF">CCASEI_03000</name>
</gene>
<evidence type="ECO:0000256" key="8">
    <source>
        <dbReference type="SAM" id="Phobius"/>
    </source>
</evidence>
<dbReference type="PROSITE" id="PS00136">
    <property type="entry name" value="SUBTILASE_ASP"/>
    <property type="match status" value="1"/>
</dbReference>
<dbReference type="InterPro" id="IPR036852">
    <property type="entry name" value="Peptidase_S8/S53_dom_sf"/>
</dbReference>
<dbReference type="CDD" id="cd00306">
    <property type="entry name" value="Peptidases_S8_S53"/>
    <property type="match status" value="1"/>
</dbReference>
<evidence type="ECO:0000256" key="2">
    <source>
        <dbReference type="ARBA" id="ARBA00022670"/>
    </source>
</evidence>
<dbReference type="Gene3D" id="3.40.50.200">
    <property type="entry name" value="Peptidase S8/S53 domain"/>
    <property type="match status" value="1"/>
</dbReference>
<evidence type="ECO:0000256" key="9">
    <source>
        <dbReference type="SAM" id="SignalP"/>
    </source>
</evidence>
<evidence type="ECO:0000256" key="3">
    <source>
        <dbReference type="ARBA" id="ARBA00022801"/>
    </source>
</evidence>
<proteinExistence type="inferred from homology"/>
<evidence type="ECO:0000259" key="10">
    <source>
        <dbReference type="Pfam" id="PF00082"/>
    </source>
</evidence>
<protein>
    <submittedName>
        <fullName evidence="11">Serine protease</fullName>
    </submittedName>
</protein>
<evidence type="ECO:0000256" key="6">
    <source>
        <dbReference type="RuleBase" id="RU003355"/>
    </source>
</evidence>
<evidence type="ECO:0000256" key="1">
    <source>
        <dbReference type="ARBA" id="ARBA00011073"/>
    </source>
</evidence>
<dbReference type="InterPro" id="IPR000209">
    <property type="entry name" value="Peptidase_S8/S53_dom"/>
</dbReference>
<feature type="active site" description="Charge relay system" evidence="5">
    <location>
        <position position="280"/>
    </location>
</feature>
<dbReference type="PANTHER" id="PTHR43806">
    <property type="entry name" value="PEPTIDASE S8"/>
    <property type="match status" value="1"/>
</dbReference>
<keyword evidence="8" id="KW-1133">Transmembrane helix</keyword>
<evidence type="ECO:0000256" key="7">
    <source>
        <dbReference type="SAM" id="MobiDB-lite"/>
    </source>
</evidence>
<dbReference type="PANTHER" id="PTHR43806:SF11">
    <property type="entry name" value="CEREVISIN-RELATED"/>
    <property type="match status" value="1"/>
</dbReference>
<feature type="compositionally biased region" description="Basic residues" evidence="7">
    <location>
        <begin position="405"/>
        <end position="414"/>
    </location>
</feature>
<dbReference type="PRINTS" id="PR00723">
    <property type="entry name" value="SUBTILISIN"/>
</dbReference>
<feature type="chain" id="PRO_5046450496" evidence="9">
    <location>
        <begin position="25"/>
        <end position="427"/>
    </location>
</feature>
<dbReference type="SUPFAM" id="SSF52743">
    <property type="entry name" value="Subtilisin-like"/>
    <property type="match status" value="1"/>
</dbReference>
<evidence type="ECO:0000256" key="5">
    <source>
        <dbReference type="PROSITE-ProRule" id="PRU01240"/>
    </source>
</evidence>
<feature type="signal peptide" evidence="9">
    <location>
        <begin position="1"/>
        <end position="24"/>
    </location>
</feature>
<keyword evidence="4 5" id="KW-0720">Serine protease</keyword>
<organism evidence="11 12">
    <name type="scientific">Corynebacterium casei LMG S-19264</name>
    <dbReference type="NCBI Taxonomy" id="1285583"/>
    <lineage>
        <taxon>Bacteria</taxon>
        <taxon>Bacillati</taxon>
        <taxon>Actinomycetota</taxon>
        <taxon>Actinomycetes</taxon>
        <taxon>Mycobacteriales</taxon>
        <taxon>Corynebacteriaceae</taxon>
        <taxon>Corynebacterium</taxon>
    </lineage>
</organism>
<reference evidence="12" key="1">
    <citation type="submission" date="2013-02" db="EMBL/GenBank/DDBJ databases">
        <title>The complete genome sequence of Corynebacterium casei LMG S-19264 (=DSM 44701).</title>
        <authorList>
            <person name="Ruckert C."/>
            <person name="Albersmeier A."/>
            <person name="Kalinowski J."/>
        </authorList>
    </citation>
    <scope>NUCLEOTIDE SEQUENCE [LARGE SCALE GENOMIC DNA]</scope>
    <source>
        <strain evidence="12">LMG S-19264</strain>
    </source>
</reference>
<dbReference type="PROSITE" id="PS00138">
    <property type="entry name" value="SUBTILASE_SER"/>
    <property type="match status" value="1"/>
</dbReference>
<dbReference type="GO" id="GO:0006508">
    <property type="term" value="P:proteolysis"/>
    <property type="evidence" value="ECO:0007669"/>
    <property type="project" value="UniProtKB-KW"/>
</dbReference>
<feature type="active site" description="Charge relay system" evidence="5">
    <location>
        <position position="100"/>
    </location>
</feature>
<keyword evidence="8" id="KW-0472">Membrane</keyword>
<dbReference type="GO" id="GO:0008233">
    <property type="term" value="F:peptidase activity"/>
    <property type="evidence" value="ECO:0007669"/>
    <property type="project" value="UniProtKB-KW"/>
</dbReference>
<feature type="compositionally biased region" description="Basic and acidic residues" evidence="7">
    <location>
        <begin position="415"/>
        <end position="427"/>
    </location>
</feature>
<dbReference type="Proteomes" id="UP000019226">
    <property type="component" value="Chromosome"/>
</dbReference>
<evidence type="ECO:0000313" key="11">
    <source>
        <dbReference type="EMBL" id="AHI19181.1"/>
    </source>
</evidence>
<dbReference type="InterPro" id="IPR015500">
    <property type="entry name" value="Peptidase_S8_subtilisin-rel"/>
</dbReference>
<keyword evidence="8" id="KW-0812">Transmembrane</keyword>
<evidence type="ECO:0000313" key="12">
    <source>
        <dbReference type="Proteomes" id="UP000019226"/>
    </source>
</evidence>